<dbReference type="AlphaFoldDB" id="A0A518G314"/>
<keyword evidence="1" id="KW-0547">Nucleotide-binding</keyword>
<evidence type="ECO:0000313" key="4">
    <source>
        <dbReference type="Proteomes" id="UP000318017"/>
    </source>
</evidence>
<dbReference type="Pfam" id="PF02655">
    <property type="entry name" value="ATP-grasp_3"/>
    <property type="match status" value="1"/>
</dbReference>
<accession>A0A518G314</accession>
<feature type="domain" description="ATP-grasp" evidence="2">
    <location>
        <begin position="143"/>
        <end position="332"/>
    </location>
</feature>
<protein>
    <submittedName>
        <fullName evidence="3">ATP-grasp domain protein</fullName>
    </submittedName>
</protein>
<gene>
    <name evidence="3" type="ORF">Q31a_12810</name>
</gene>
<keyword evidence="1" id="KW-0067">ATP-binding</keyword>
<keyword evidence="4" id="KW-1185">Reference proteome</keyword>
<dbReference type="KEGG" id="ahel:Q31a_12810"/>
<dbReference type="EMBL" id="CP036298">
    <property type="protein sequence ID" value="QDV22988.1"/>
    <property type="molecule type" value="Genomic_DNA"/>
</dbReference>
<sequence length="452" mass="49429">MYCDNLHVRQSSDNSRTVLPVAIGYSARALAEAICSAGGSPIVLDHFGDCDTLAAAAQFQAVPHWGHNPPSVQYDRLLEQLQQCVQSVSPVHRKGAYPWCGGVFLGGGMENWPELLEAIATHFLILGPSAAQITQLRSLEFLLRSAAAAGVRVPPTLAQNTPAASSMNSNSQWIWKPFQGAGGLKINRLSTDLLQSVTSSPLTADRASPGYWQQFQRGRVVGATCILDDDSVEFVGATESYLKEDWAGPSEFIYRGSWGPLPLSPQLRGRIVALAEYARQEIGLRGWLQMDLVVDDAQRPWLLEYNPRWTAGMEVLVATGRNPVAAHCRAYRVHLAPSCKRTKSKPSDGVLPVEHRFAKAVYYAEQDIELTPRGLDALHRLGWHQIGDLPSRDSLATVIPQGHPLLTLKASCSHSASPASLSSDAEFSQSVVRRLLLDRLDGVRTRVEQAID</sequence>
<evidence type="ECO:0000259" key="2">
    <source>
        <dbReference type="PROSITE" id="PS50975"/>
    </source>
</evidence>
<dbReference type="GO" id="GO:0005524">
    <property type="term" value="F:ATP binding"/>
    <property type="evidence" value="ECO:0007669"/>
    <property type="project" value="UniProtKB-UniRule"/>
</dbReference>
<proteinExistence type="predicted"/>
<dbReference type="Proteomes" id="UP000318017">
    <property type="component" value="Chromosome"/>
</dbReference>
<dbReference type="Gene3D" id="3.30.470.20">
    <property type="entry name" value="ATP-grasp fold, B domain"/>
    <property type="match status" value="1"/>
</dbReference>
<dbReference type="InterPro" id="IPR011761">
    <property type="entry name" value="ATP-grasp"/>
</dbReference>
<organism evidence="3 4">
    <name type="scientific">Aureliella helgolandensis</name>
    <dbReference type="NCBI Taxonomy" id="2527968"/>
    <lineage>
        <taxon>Bacteria</taxon>
        <taxon>Pseudomonadati</taxon>
        <taxon>Planctomycetota</taxon>
        <taxon>Planctomycetia</taxon>
        <taxon>Pirellulales</taxon>
        <taxon>Pirellulaceae</taxon>
        <taxon>Aureliella</taxon>
    </lineage>
</organism>
<dbReference type="PROSITE" id="PS50975">
    <property type="entry name" value="ATP_GRASP"/>
    <property type="match status" value="1"/>
</dbReference>
<evidence type="ECO:0000256" key="1">
    <source>
        <dbReference type="PROSITE-ProRule" id="PRU00409"/>
    </source>
</evidence>
<reference evidence="3 4" key="1">
    <citation type="submission" date="2019-02" db="EMBL/GenBank/DDBJ databases">
        <title>Deep-cultivation of Planctomycetes and their phenomic and genomic characterization uncovers novel biology.</title>
        <authorList>
            <person name="Wiegand S."/>
            <person name="Jogler M."/>
            <person name="Boedeker C."/>
            <person name="Pinto D."/>
            <person name="Vollmers J."/>
            <person name="Rivas-Marin E."/>
            <person name="Kohn T."/>
            <person name="Peeters S.H."/>
            <person name="Heuer A."/>
            <person name="Rast P."/>
            <person name="Oberbeckmann S."/>
            <person name="Bunk B."/>
            <person name="Jeske O."/>
            <person name="Meyerdierks A."/>
            <person name="Storesund J.E."/>
            <person name="Kallscheuer N."/>
            <person name="Luecker S."/>
            <person name="Lage O.M."/>
            <person name="Pohl T."/>
            <person name="Merkel B.J."/>
            <person name="Hornburger P."/>
            <person name="Mueller R.-W."/>
            <person name="Bruemmer F."/>
            <person name="Labrenz M."/>
            <person name="Spormann A.M."/>
            <person name="Op den Camp H."/>
            <person name="Overmann J."/>
            <person name="Amann R."/>
            <person name="Jetten M.S.M."/>
            <person name="Mascher T."/>
            <person name="Medema M.H."/>
            <person name="Devos D.P."/>
            <person name="Kaster A.-K."/>
            <person name="Ovreas L."/>
            <person name="Rohde M."/>
            <person name="Galperin M.Y."/>
            <person name="Jogler C."/>
        </authorList>
    </citation>
    <scope>NUCLEOTIDE SEQUENCE [LARGE SCALE GENOMIC DNA]</scope>
    <source>
        <strain evidence="3 4">Q31a</strain>
    </source>
</reference>
<dbReference type="GO" id="GO:0046872">
    <property type="term" value="F:metal ion binding"/>
    <property type="evidence" value="ECO:0007669"/>
    <property type="project" value="InterPro"/>
</dbReference>
<dbReference type="SUPFAM" id="SSF56059">
    <property type="entry name" value="Glutathione synthetase ATP-binding domain-like"/>
    <property type="match status" value="1"/>
</dbReference>
<dbReference type="InterPro" id="IPR003806">
    <property type="entry name" value="ATP-grasp_PylC-type"/>
</dbReference>
<evidence type="ECO:0000313" key="3">
    <source>
        <dbReference type="EMBL" id="QDV22988.1"/>
    </source>
</evidence>
<dbReference type="OrthoDB" id="1804072at2"/>
<dbReference type="RefSeq" id="WP_145075405.1">
    <property type="nucleotide sequence ID" value="NZ_CP036298.1"/>
</dbReference>
<name>A0A518G314_9BACT</name>